<gene>
    <name evidence="1" type="ORF">K503DRAFT_324706</name>
</gene>
<keyword evidence="2" id="KW-1185">Reference proteome</keyword>
<organism evidence="1 2">
    <name type="scientific">Rhizopogon vinicolor AM-OR11-026</name>
    <dbReference type="NCBI Taxonomy" id="1314800"/>
    <lineage>
        <taxon>Eukaryota</taxon>
        <taxon>Fungi</taxon>
        <taxon>Dikarya</taxon>
        <taxon>Basidiomycota</taxon>
        <taxon>Agaricomycotina</taxon>
        <taxon>Agaricomycetes</taxon>
        <taxon>Agaricomycetidae</taxon>
        <taxon>Boletales</taxon>
        <taxon>Suillineae</taxon>
        <taxon>Rhizopogonaceae</taxon>
        <taxon>Rhizopogon</taxon>
    </lineage>
</organism>
<dbReference type="AlphaFoldDB" id="A0A1B7NCJ2"/>
<dbReference type="OrthoDB" id="2906736at2759"/>
<evidence type="ECO:0000313" key="1">
    <source>
        <dbReference type="EMBL" id="OAX42593.1"/>
    </source>
</evidence>
<dbReference type="EMBL" id="KV448153">
    <property type="protein sequence ID" value="OAX42593.1"/>
    <property type="molecule type" value="Genomic_DNA"/>
</dbReference>
<reference evidence="1 2" key="1">
    <citation type="submission" date="2016-06" db="EMBL/GenBank/DDBJ databases">
        <title>Comparative genomics of the ectomycorrhizal sister species Rhizopogon vinicolor and Rhizopogon vesiculosus (Basidiomycota: Boletales) reveals a divergence of the mating type B locus.</title>
        <authorList>
            <consortium name="DOE Joint Genome Institute"/>
            <person name="Mujic A.B."/>
            <person name="Kuo A."/>
            <person name="Tritt A."/>
            <person name="Lipzen A."/>
            <person name="Chen C."/>
            <person name="Johnson J."/>
            <person name="Sharma A."/>
            <person name="Barry K."/>
            <person name="Grigoriev I.V."/>
            <person name="Spatafora J.W."/>
        </authorList>
    </citation>
    <scope>NUCLEOTIDE SEQUENCE [LARGE SCALE GENOMIC DNA]</scope>
    <source>
        <strain evidence="1 2">AM-OR11-026</strain>
    </source>
</reference>
<evidence type="ECO:0000313" key="2">
    <source>
        <dbReference type="Proteomes" id="UP000092154"/>
    </source>
</evidence>
<name>A0A1B7NCJ2_9AGAM</name>
<accession>A0A1B7NCJ2</accession>
<proteinExistence type="predicted"/>
<dbReference type="Proteomes" id="UP000092154">
    <property type="component" value="Unassembled WGS sequence"/>
</dbReference>
<dbReference type="InParanoid" id="A0A1B7NCJ2"/>
<sequence>MTFQSGLVQMKENVMTDGKIYYQGDEPLTPGTNQFWYQHFAPYEEGGSGRVMIEFYDQDSIVAIFKCQFYFGLFCKISLLMRFIQLMTTMSVWVGRGSGTRIERGEIFYYDRYLVAIPQILSYFERKSPRPSVKRMCTCNAADLPTAGVRGRIRVTVSAHWLQPQFQLVRYNYTSECTTRSHSDTSLSRNICRMEYWKRYTTPTNRLSI</sequence>
<protein>
    <submittedName>
        <fullName evidence="1">Uncharacterized protein</fullName>
    </submittedName>
</protein>